<feature type="compositionally biased region" description="Basic and acidic residues" evidence="1">
    <location>
        <begin position="62"/>
        <end position="114"/>
    </location>
</feature>
<evidence type="ECO:0000313" key="2">
    <source>
        <dbReference type="EMBL" id="VDI14951.1"/>
    </source>
</evidence>
<feature type="region of interest" description="Disordered" evidence="1">
    <location>
        <begin position="27"/>
        <end position="218"/>
    </location>
</feature>
<comment type="caution">
    <text evidence="2">The sequence shown here is derived from an EMBL/GenBank/DDBJ whole genome shotgun (WGS) entry which is preliminary data.</text>
</comment>
<proteinExistence type="predicted"/>
<evidence type="ECO:0000256" key="1">
    <source>
        <dbReference type="SAM" id="MobiDB-lite"/>
    </source>
</evidence>
<feature type="compositionally biased region" description="Basic and acidic residues" evidence="1">
    <location>
        <begin position="399"/>
        <end position="410"/>
    </location>
</feature>
<protein>
    <submittedName>
        <fullName evidence="2">Uncharacterized protein</fullName>
    </submittedName>
</protein>
<feature type="compositionally biased region" description="Polar residues" evidence="1">
    <location>
        <begin position="115"/>
        <end position="126"/>
    </location>
</feature>
<sequence length="477" mass="53965">MKDFLYTDSEKSDQTGAVIETIASIPRSKSPLADLRKSDQRFDHEVLNSTKSSSDKNQSTGKSHDSIVGKSHDSAVRKSHDILLQEIRKSKSNLEKETPQRFMAKQENEEKDLKSTTGISHDSTGGKSHDMENQQSDVTDSSMRKSHDAALKEMLNSKAYSKTDPSSKRSHDHLKKESTPRKSHDESSLLRKSHDSLIEDSSPRLSHDKWKKDSTPRSLHAKVLDLLQTDFDSGKINTVDTEEKVQTEIEVKSKLSSKDKSNGKKKGPQQNLLTEMKSLHTKLRSEKTGHVEEIKQLHTKLRSWKKGNENMEKNSANGNETKDNILEKDDTSDKDSIENIDIKDDLDNLSVDSLDLNDSITEDIGHMTNPKKIESEANFSGTKVESDQDSEKSCSMSKSKTEKVDRKKDINNSAKSLPENSNTGKKDSVKNLPDLRMSLNNEIAQFSTKKLKRKEKGKTEQTKEDEKKRERKMQKKV</sequence>
<evidence type="ECO:0000313" key="3">
    <source>
        <dbReference type="Proteomes" id="UP000596742"/>
    </source>
</evidence>
<keyword evidence="3" id="KW-1185">Reference proteome</keyword>
<feature type="compositionally biased region" description="Polar residues" evidence="1">
    <location>
        <begin position="47"/>
        <end position="61"/>
    </location>
</feature>
<dbReference type="EMBL" id="UYJE01002922">
    <property type="protein sequence ID" value="VDI14951.1"/>
    <property type="molecule type" value="Genomic_DNA"/>
</dbReference>
<dbReference type="Proteomes" id="UP000596742">
    <property type="component" value="Unassembled WGS sequence"/>
</dbReference>
<feature type="compositionally biased region" description="Basic and acidic residues" evidence="1">
    <location>
        <begin position="283"/>
        <end position="296"/>
    </location>
</feature>
<feature type="compositionally biased region" description="Basic and acidic residues" evidence="1">
    <location>
        <begin position="34"/>
        <end position="46"/>
    </location>
</feature>
<dbReference type="AlphaFoldDB" id="A0A8B6D6I4"/>
<accession>A0A8B6D6I4</accession>
<feature type="compositionally biased region" description="Basic and acidic residues" evidence="1">
    <location>
        <begin position="165"/>
        <end position="215"/>
    </location>
</feature>
<feature type="compositionally biased region" description="Basic and acidic residues" evidence="1">
    <location>
        <begin position="457"/>
        <end position="468"/>
    </location>
</feature>
<feature type="compositionally biased region" description="Basic and acidic residues" evidence="1">
    <location>
        <begin position="241"/>
        <end position="262"/>
    </location>
</feature>
<feature type="compositionally biased region" description="Basic and acidic residues" evidence="1">
    <location>
        <begin position="320"/>
        <end position="338"/>
    </location>
</feature>
<feature type="compositionally biased region" description="Polar residues" evidence="1">
    <location>
        <begin position="438"/>
        <end position="448"/>
    </location>
</feature>
<feature type="region of interest" description="Disordered" evidence="1">
    <location>
        <begin position="361"/>
        <end position="477"/>
    </location>
</feature>
<feature type="compositionally biased region" description="Polar residues" evidence="1">
    <location>
        <begin position="411"/>
        <end position="423"/>
    </location>
</feature>
<feature type="compositionally biased region" description="Basic and acidic residues" evidence="1">
    <location>
        <begin position="142"/>
        <end position="151"/>
    </location>
</feature>
<feature type="region of interest" description="Disordered" evidence="1">
    <location>
        <begin position="232"/>
        <end position="338"/>
    </location>
</feature>
<reference evidence="2" key="1">
    <citation type="submission" date="2018-11" db="EMBL/GenBank/DDBJ databases">
        <authorList>
            <person name="Alioto T."/>
            <person name="Alioto T."/>
        </authorList>
    </citation>
    <scope>NUCLEOTIDE SEQUENCE</scope>
</reference>
<organism evidence="2 3">
    <name type="scientific">Mytilus galloprovincialis</name>
    <name type="common">Mediterranean mussel</name>
    <dbReference type="NCBI Taxonomy" id="29158"/>
    <lineage>
        <taxon>Eukaryota</taxon>
        <taxon>Metazoa</taxon>
        <taxon>Spiralia</taxon>
        <taxon>Lophotrochozoa</taxon>
        <taxon>Mollusca</taxon>
        <taxon>Bivalvia</taxon>
        <taxon>Autobranchia</taxon>
        <taxon>Pteriomorphia</taxon>
        <taxon>Mytilida</taxon>
        <taxon>Mytiloidea</taxon>
        <taxon>Mytilidae</taxon>
        <taxon>Mytilinae</taxon>
        <taxon>Mytilus</taxon>
    </lineage>
</organism>
<gene>
    <name evidence="2" type="ORF">MGAL_10B008855</name>
</gene>
<name>A0A8B6D6I4_MYTGA</name>